<dbReference type="AlphaFoldDB" id="A0ABD5ZS49"/>
<feature type="compositionally biased region" description="Low complexity" evidence="1">
    <location>
        <begin position="36"/>
        <end position="55"/>
    </location>
</feature>
<evidence type="ECO:0008006" key="4">
    <source>
        <dbReference type="Google" id="ProtNLM"/>
    </source>
</evidence>
<dbReference type="GeneID" id="79267818"/>
<dbReference type="PROSITE" id="PS51318">
    <property type="entry name" value="TAT"/>
    <property type="match status" value="1"/>
</dbReference>
<dbReference type="InterPro" id="IPR011050">
    <property type="entry name" value="Pectin_lyase_fold/virulence"/>
</dbReference>
<dbReference type="EMBL" id="JBHTAP010000001">
    <property type="protein sequence ID" value="MFC7236112.1"/>
    <property type="molecule type" value="Genomic_DNA"/>
</dbReference>
<evidence type="ECO:0000256" key="1">
    <source>
        <dbReference type="SAM" id="MobiDB-lite"/>
    </source>
</evidence>
<comment type="caution">
    <text evidence="2">The sequence shown here is derived from an EMBL/GenBank/DDBJ whole genome shotgun (WGS) entry which is preliminary data.</text>
</comment>
<dbReference type="RefSeq" id="WP_276234264.1">
    <property type="nucleotide sequence ID" value="NZ_CP119802.1"/>
</dbReference>
<evidence type="ECO:0000313" key="3">
    <source>
        <dbReference type="Proteomes" id="UP001596398"/>
    </source>
</evidence>
<evidence type="ECO:0000313" key="2">
    <source>
        <dbReference type="EMBL" id="MFC7236112.1"/>
    </source>
</evidence>
<reference evidence="2 3" key="1">
    <citation type="journal article" date="2019" name="Int. J. Syst. Evol. Microbiol.">
        <title>The Global Catalogue of Microorganisms (GCM) 10K type strain sequencing project: providing services to taxonomists for standard genome sequencing and annotation.</title>
        <authorList>
            <consortium name="The Broad Institute Genomics Platform"/>
            <consortium name="The Broad Institute Genome Sequencing Center for Infectious Disease"/>
            <person name="Wu L."/>
            <person name="Ma J."/>
        </authorList>
    </citation>
    <scope>NUCLEOTIDE SEQUENCE [LARGE SCALE GENOMIC DNA]</scope>
    <source>
        <strain evidence="2 3">DT85</strain>
    </source>
</reference>
<dbReference type="InterPro" id="IPR012334">
    <property type="entry name" value="Pectin_lyas_fold"/>
</dbReference>
<accession>A0ABD5ZS49</accession>
<feature type="region of interest" description="Disordered" evidence="1">
    <location>
        <begin position="447"/>
        <end position="480"/>
    </location>
</feature>
<organism evidence="2 3">
    <name type="scientific">Halosegnis marinus</name>
    <dbReference type="NCBI Taxonomy" id="3034023"/>
    <lineage>
        <taxon>Archaea</taxon>
        <taxon>Methanobacteriati</taxon>
        <taxon>Methanobacteriota</taxon>
        <taxon>Stenosarchaea group</taxon>
        <taxon>Halobacteria</taxon>
        <taxon>Halobacteriales</taxon>
        <taxon>Natronomonadaceae</taxon>
        <taxon>Halosegnis</taxon>
    </lineage>
</organism>
<protein>
    <recommendedName>
        <fullName evidence="4">Right handed beta helix region</fullName>
    </recommendedName>
</protein>
<dbReference type="PROSITE" id="PS51257">
    <property type="entry name" value="PROKAR_LIPOPROTEIN"/>
    <property type="match status" value="1"/>
</dbReference>
<dbReference type="InterPro" id="IPR006311">
    <property type="entry name" value="TAT_signal"/>
</dbReference>
<gene>
    <name evidence="2" type="ORF">ACFQJ4_12370</name>
</gene>
<keyword evidence="3" id="KW-1185">Reference proteome</keyword>
<proteinExistence type="predicted"/>
<dbReference type="Gene3D" id="2.160.20.10">
    <property type="entry name" value="Single-stranded right-handed beta-helix, Pectin lyase-like"/>
    <property type="match status" value="1"/>
</dbReference>
<dbReference type="SUPFAM" id="SSF51126">
    <property type="entry name" value="Pectin lyase-like"/>
    <property type="match status" value="2"/>
</dbReference>
<dbReference type="Proteomes" id="UP001596398">
    <property type="component" value="Unassembled WGS sequence"/>
</dbReference>
<sequence length="480" mass="49956">MSDPTRTDLRRRELLATLTAAGGAGALAGCSLFESAPAPTDTPDAGTDTPAETTPSDAADTAEIPYADEYGTVVDLARAGADTTGRESVVPLLDEHAGDDTLLYLPEGTYLVDEPWQLDGFADVAVVGPDAVVVPPSRYAGTLFAVTDGSGFRFEGVTFDFTAEGTGARPIGALVDDGLVVRDVTVRGSQDVDQDMMRFDVTGEEGTGLVERLRLRDGASFDIPVTGCLVTGDSVGELTFRDCEIVGFPDNGLYASAATGRVRVEGGYYANNAISNVRVGDGAVVSGVHVRVDYEEDVLENTRGIRLREGSGVLVENATIEMLNVPVSDGALTVSTGAREVTVRDTEIRVDADDVTGLLAKSPADRFEGESTAVTVENVVVTGGAAGNDAIDIVDRDGCRLTGLCIHQTGDARDGVRLLRSRDNRIEDATIVVTGEALVLEDSTASTTGIRTAAESGDSAGLSAQDGTVPQGPCATDEDP</sequence>
<feature type="region of interest" description="Disordered" evidence="1">
    <location>
        <begin position="34"/>
        <end position="64"/>
    </location>
</feature>
<dbReference type="SMART" id="SM00710">
    <property type="entry name" value="PbH1"/>
    <property type="match status" value="5"/>
</dbReference>
<dbReference type="InterPro" id="IPR006626">
    <property type="entry name" value="PbH1"/>
</dbReference>
<name>A0ABD5ZS49_9EURY</name>